<reference evidence="6 7" key="1">
    <citation type="journal article" date="2024" name="BMC Biol.">
        <title>Comparative genomics of Ascetosporea gives new insight into the evolutionary basis for animal parasitism in Rhizaria.</title>
        <authorList>
            <person name="Hiltunen Thoren M."/>
            <person name="Onut-Brannstrom I."/>
            <person name="Alfjorden A."/>
            <person name="Peckova H."/>
            <person name="Swords F."/>
            <person name="Hooper C."/>
            <person name="Holzer A.S."/>
            <person name="Bass D."/>
            <person name="Burki F."/>
        </authorList>
    </citation>
    <scope>NUCLEOTIDE SEQUENCE [LARGE SCALE GENOMIC DNA]</scope>
    <source>
        <strain evidence="6">20-A016</strain>
    </source>
</reference>
<dbReference type="SUPFAM" id="SSF48592">
    <property type="entry name" value="GroEL equatorial domain-like"/>
    <property type="match status" value="1"/>
</dbReference>
<dbReference type="InterPro" id="IPR002423">
    <property type="entry name" value="Cpn60/GroEL/TCP-1"/>
</dbReference>
<sequence length="227" mass="24767">MSLQMVNPNANSISVDALEINVRAAISLKELLKTNLGPKGKLKMLVSGAGDLTLTKDGAVLLKQMQIEHPTACVIARNAAAQDQISGDGSTSLVLFIGELLQKSAQLVADGVHPRNISDGIELGRKDALRFLEHFAKDVSEDLVKDREFICAVASSSLRTKLPRAEADHLTGIVVDSVMSIRREGRETDLFMVEVVTMEHKSVLDSVLVDGLVLDHGFRHPRFYIKD</sequence>
<proteinExistence type="inferred from homology"/>
<dbReference type="PANTHER" id="PTHR11353">
    <property type="entry name" value="CHAPERONIN"/>
    <property type="match status" value="1"/>
</dbReference>
<evidence type="ECO:0000313" key="7">
    <source>
        <dbReference type="Proteomes" id="UP001439008"/>
    </source>
</evidence>
<dbReference type="PROSITE" id="PS00751">
    <property type="entry name" value="TCP1_2"/>
    <property type="match status" value="1"/>
</dbReference>
<dbReference type="SUPFAM" id="SSF54849">
    <property type="entry name" value="GroEL-intermediate domain like"/>
    <property type="match status" value="1"/>
</dbReference>
<evidence type="ECO:0000256" key="1">
    <source>
        <dbReference type="ARBA" id="ARBA00008020"/>
    </source>
</evidence>
<keyword evidence="3 5" id="KW-0067">ATP-binding</keyword>
<dbReference type="Proteomes" id="UP001439008">
    <property type="component" value="Unassembled WGS sequence"/>
</dbReference>
<dbReference type="InterPro" id="IPR027410">
    <property type="entry name" value="TCP-1-like_intermed_sf"/>
</dbReference>
<dbReference type="InterPro" id="IPR002194">
    <property type="entry name" value="Chaperonin_TCP-1_CS"/>
</dbReference>
<protein>
    <submittedName>
        <fullName evidence="6">Uncharacterized protein</fullName>
    </submittedName>
</protein>
<dbReference type="Pfam" id="PF00118">
    <property type="entry name" value="Cpn60_TCP1"/>
    <property type="match status" value="1"/>
</dbReference>
<comment type="caution">
    <text evidence="6">The sequence shown here is derived from an EMBL/GenBank/DDBJ whole genome shotgun (WGS) entry which is preliminary data.</text>
</comment>
<comment type="similarity">
    <text evidence="1 5">Belongs to the TCP-1 chaperonin family.</text>
</comment>
<evidence type="ECO:0000256" key="5">
    <source>
        <dbReference type="RuleBase" id="RU004187"/>
    </source>
</evidence>
<keyword evidence="7" id="KW-1185">Reference proteome</keyword>
<evidence type="ECO:0000256" key="2">
    <source>
        <dbReference type="ARBA" id="ARBA00022741"/>
    </source>
</evidence>
<dbReference type="EMBL" id="JBDODL010000324">
    <property type="protein sequence ID" value="MES1919552.1"/>
    <property type="molecule type" value="Genomic_DNA"/>
</dbReference>
<dbReference type="InterPro" id="IPR027413">
    <property type="entry name" value="GROEL-like_equatorial_sf"/>
</dbReference>
<dbReference type="Gene3D" id="1.10.560.10">
    <property type="entry name" value="GroEL-like equatorial domain"/>
    <property type="match status" value="1"/>
</dbReference>
<organism evidence="6 7">
    <name type="scientific">Bonamia ostreae</name>
    <dbReference type="NCBI Taxonomy" id="126728"/>
    <lineage>
        <taxon>Eukaryota</taxon>
        <taxon>Sar</taxon>
        <taxon>Rhizaria</taxon>
        <taxon>Endomyxa</taxon>
        <taxon>Ascetosporea</taxon>
        <taxon>Haplosporida</taxon>
        <taxon>Bonamia</taxon>
    </lineage>
</organism>
<accession>A0ABV2AJX1</accession>
<dbReference type="InterPro" id="IPR017998">
    <property type="entry name" value="Chaperone_TCP-1"/>
</dbReference>
<keyword evidence="2 5" id="KW-0547">Nucleotide-binding</keyword>
<evidence type="ECO:0000256" key="4">
    <source>
        <dbReference type="ARBA" id="ARBA00023186"/>
    </source>
</evidence>
<keyword evidence="4 5" id="KW-0143">Chaperone</keyword>
<gene>
    <name evidence="6" type="ORF">MHBO_001362</name>
</gene>
<dbReference type="PROSITE" id="PS00750">
    <property type="entry name" value="TCP1_1"/>
    <property type="match status" value="1"/>
</dbReference>
<dbReference type="PRINTS" id="PR00304">
    <property type="entry name" value="TCOMPLEXTCP1"/>
</dbReference>
<name>A0ABV2AJX1_9EUKA</name>
<evidence type="ECO:0000313" key="6">
    <source>
        <dbReference type="EMBL" id="MES1919552.1"/>
    </source>
</evidence>
<evidence type="ECO:0000256" key="3">
    <source>
        <dbReference type="ARBA" id="ARBA00022840"/>
    </source>
</evidence>